<accession>F8F683</accession>
<dbReference type="Pfam" id="PF13564">
    <property type="entry name" value="DoxX_2"/>
    <property type="match status" value="1"/>
</dbReference>
<keyword evidence="4 5" id="KW-0472">Membrane</keyword>
<dbReference type="AlphaFoldDB" id="F8F683"/>
<proteinExistence type="predicted"/>
<evidence type="ECO:0000256" key="1">
    <source>
        <dbReference type="ARBA" id="ARBA00004141"/>
    </source>
</evidence>
<evidence type="ECO:0000256" key="2">
    <source>
        <dbReference type="ARBA" id="ARBA00022692"/>
    </source>
</evidence>
<reference evidence="7" key="1">
    <citation type="submission" date="2011-06" db="EMBL/GenBank/DDBJ databases">
        <title>Complete genome sequence of Paenibacillus mucilaginosus KNP414.</title>
        <authorList>
            <person name="Wang J."/>
            <person name="Hu S."/>
            <person name="Hu X."/>
            <person name="Zhang B."/>
            <person name="Dong D."/>
            <person name="Zhang S."/>
            <person name="Zhao K."/>
            <person name="Wu D."/>
        </authorList>
    </citation>
    <scope>NUCLEOTIDE SEQUENCE [LARGE SCALE GENOMIC DNA]</scope>
    <source>
        <strain evidence="7">KNP414</strain>
    </source>
</reference>
<dbReference type="Proteomes" id="UP000006620">
    <property type="component" value="Chromosome"/>
</dbReference>
<dbReference type="HOGENOM" id="CLU_126433_4_0_9"/>
<keyword evidence="2 5" id="KW-0812">Transmembrane</keyword>
<dbReference type="InterPro" id="IPR032808">
    <property type="entry name" value="DoxX"/>
</dbReference>
<dbReference type="RefSeq" id="WP_013917514.1">
    <property type="nucleotide sequence ID" value="NC_015690.1"/>
</dbReference>
<evidence type="ECO:0000313" key="6">
    <source>
        <dbReference type="EMBL" id="AEI42357.1"/>
    </source>
</evidence>
<reference evidence="6 7" key="2">
    <citation type="journal article" date="2013" name="Genome Announc.">
        <title>Genome Sequence of Growth-Improving Paenibacillus mucilaginosus Strain KNP414.</title>
        <authorList>
            <person name="Lu J.J."/>
            <person name="Wang J.F."/>
            <person name="Hu X.F."/>
        </authorList>
    </citation>
    <scope>NUCLEOTIDE SEQUENCE [LARGE SCALE GENOMIC DNA]</scope>
    <source>
        <strain evidence="6 7">KNP414</strain>
    </source>
</reference>
<dbReference type="KEGG" id="pms:KNP414_03818"/>
<evidence type="ECO:0000256" key="3">
    <source>
        <dbReference type="ARBA" id="ARBA00022989"/>
    </source>
</evidence>
<evidence type="ECO:0000256" key="4">
    <source>
        <dbReference type="ARBA" id="ARBA00023136"/>
    </source>
</evidence>
<dbReference type="PATRIC" id="fig|1036673.3.peg.3511"/>
<evidence type="ECO:0000256" key="5">
    <source>
        <dbReference type="SAM" id="Phobius"/>
    </source>
</evidence>
<keyword evidence="3 5" id="KW-1133">Transmembrane helix</keyword>
<organism evidence="6 7">
    <name type="scientific">Paenibacillus mucilaginosus (strain KNP414)</name>
    <dbReference type="NCBI Taxonomy" id="1036673"/>
    <lineage>
        <taxon>Bacteria</taxon>
        <taxon>Bacillati</taxon>
        <taxon>Bacillota</taxon>
        <taxon>Bacilli</taxon>
        <taxon>Bacillales</taxon>
        <taxon>Paenibacillaceae</taxon>
        <taxon>Paenibacillus</taxon>
    </lineage>
</organism>
<sequence length="118" mass="12950">MTILTIILQSLLIAYYIFSGTAKMFGVKYWNDIFENLKLPKWLLPVTGVVQFIGAAGLIAGYWYVGALTWGAVWLGITMLVACFVHLRAKDPFGKTVPALVFAVLNITLIVINAGTVI</sequence>
<evidence type="ECO:0008006" key="8">
    <source>
        <dbReference type="Google" id="ProtNLM"/>
    </source>
</evidence>
<feature type="transmembrane region" description="Helical" evidence="5">
    <location>
        <begin position="6"/>
        <end position="30"/>
    </location>
</feature>
<gene>
    <name evidence="6" type="ordered locus">KNP414_03818</name>
</gene>
<evidence type="ECO:0000313" key="7">
    <source>
        <dbReference type="Proteomes" id="UP000006620"/>
    </source>
</evidence>
<dbReference type="GO" id="GO:0016020">
    <property type="term" value="C:membrane"/>
    <property type="evidence" value="ECO:0007669"/>
    <property type="project" value="UniProtKB-SubCell"/>
</dbReference>
<comment type="subcellular location">
    <subcellularLocation>
        <location evidence="1">Membrane</location>
        <topology evidence="1">Multi-pass membrane protein</topology>
    </subcellularLocation>
</comment>
<name>F8F683_PAEMK</name>
<feature type="transmembrane region" description="Helical" evidence="5">
    <location>
        <begin position="42"/>
        <end position="64"/>
    </location>
</feature>
<feature type="transmembrane region" description="Helical" evidence="5">
    <location>
        <begin position="99"/>
        <end position="117"/>
    </location>
</feature>
<protein>
    <recommendedName>
        <fullName evidence="8">DoxX family protein</fullName>
    </recommendedName>
</protein>
<dbReference type="EMBL" id="CP002869">
    <property type="protein sequence ID" value="AEI42357.1"/>
    <property type="molecule type" value="Genomic_DNA"/>
</dbReference>
<feature type="transmembrane region" description="Helical" evidence="5">
    <location>
        <begin position="70"/>
        <end position="87"/>
    </location>
</feature>